<sequence>MGNSQTTNEPDFPINKYLRDGLRREEVIGLWNVFESFGPQKGVIQVSQLKKRYQDSYDKTTFDQKLKNMETLDFDQFFQVMSEDIIDKKKKYGDVDFDYNPHENAQCIFCPSFQGNQQQN</sequence>
<dbReference type="Proteomes" id="UP000054937">
    <property type="component" value="Unassembled WGS sequence"/>
</dbReference>
<name>A0A0V0QCY5_PSEPJ</name>
<evidence type="ECO:0000313" key="2">
    <source>
        <dbReference type="Proteomes" id="UP000054937"/>
    </source>
</evidence>
<accession>A0A0V0QCY5</accession>
<gene>
    <name evidence="1" type="ORF">PPERSA_05498</name>
</gene>
<organism evidence="1 2">
    <name type="scientific">Pseudocohnilembus persalinus</name>
    <name type="common">Ciliate</name>
    <dbReference type="NCBI Taxonomy" id="266149"/>
    <lineage>
        <taxon>Eukaryota</taxon>
        <taxon>Sar</taxon>
        <taxon>Alveolata</taxon>
        <taxon>Ciliophora</taxon>
        <taxon>Intramacronucleata</taxon>
        <taxon>Oligohymenophorea</taxon>
        <taxon>Scuticociliatia</taxon>
        <taxon>Philasterida</taxon>
        <taxon>Pseudocohnilembidae</taxon>
        <taxon>Pseudocohnilembus</taxon>
    </lineage>
</organism>
<proteinExistence type="predicted"/>
<dbReference type="OMA" id="ENAQCIF"/>
<protein>
    <submittedName>
        <fullName evidence="1">Uncharacterized protein</fullName>
    </submittedName>
</protein>
<comment type="caution">
    <text evidence="1">The sequence shown here is derived from an EMBL/GenBank/DDBJ whole genome shotgun (WGS) entry which is preliminary data.</text>
</comment>
<evidence type="ECO:0000313" key="1">
    <source>
        <dbReference type="EMBL" id="KRW99995.1"/>
    </source>
</evidence>
<dbReference type="AlphaFoldDB" id="A0A0V0QCY5"/>
<dbReference type="EMBL" id="LDAU01000198">
    <property type="protein sequence ID" value="KRW99995.1"/>
    <property type="molecule type" value="Genomic_DNA"/>
</dbReference>
<keyword evidence="2" id="KW-1185">Reference proteome</keyword>
<reference evidence="1 2" key="1">
    <citation type="journal article" date="2015" name="Sci. Rep.">
        <title>Genome of the facultative scuticociliatosis pathogen Pseudocohnilembus persalinus provides insight into its virulence through horizontal gene transfer.</title>
        <authorList>
            <person name="Xiong J."/>
            <person name="Wang G."/>
            <person name="Cheng J."/>
            <person name="Tian M."/>
            <person name="Pan X."/>
            <person name="Warren A."/>
            <person name="Jiang C."/>
            <person name="Yuan D."/>
            <person name="Miao W."/>
        </authorList>
    </citation>
    <scope>NUCLEOTIDE SEQUENCE [LARGE SCALE GENOMIC DNA]</scope>
    <source>
        <strain evidence="1">36N120E</strain>
    </source>
</reference>
<dbReference type="OrthoDB" id="311840at2759"/>
<dbReference type="InParanoid" id="A0A0V0QCY5"/>